<dbReference type="GO" id="GO:0071949">
    <property type="term" value="F:FAD binding"/>
    <property type="evidence" value="ECO:0007669"/>
    <property type="project" value="InterPro"/>
</dbReference>
<dbReference type="Pfam" id="PF01565">
    <property type="entry name" value="FAD_binding_4"/>
    <property type="match status" value="1"/>
</dbReference>
<dbReference type="Gene3D" id="3.30.465.10">
    <property type="match status" value="2"/>
</dbReference>
<name>A0AA40E2J8_9PEZI</name>
<keyword evidence="3" id="KW-0732">Signal</keyword>
<dbReference type="EMBL" id="JAUKUA010000002">
    <property type="protein sequence ID" value="KAK0725614.1"/>
    <property type="molecule type" value="Genomic_DNA"/>
</dbReference>
<dbReference type="InterPro" id="IPR006094">
    <property type="entry name" value="Oxid_FAD_bind_N"/>
</dbReference>
<comment type="similarity">
    <text evidence="1">Belongs to the oxygen-dependent FAD-linked oxidoreductase family.</text>
</comment>
<organism evidence="5 6">
    <name type="scientific">Lasiosphaeris hirsuta</name>
    <dbReference type="NCBI Taxonomy" id="260670"/>
    <lineage>
        <taxon>Eukaryota</taxon>
        <taxon>Fungi</taxon>
        <taxon>Dikarya</taxon>
        <taxon>Ascomycota</taxon>
        <taxon>Pezizomycotina</taxon>
        <taxon>Sordariomycetes</taxon>
        <taxon>Sordariomycetidae</taxon>
        <taxon>Sordariales</taxon>
        <taxon>Lasiosphaeriaceae</taxon>
        <taxon>Lasiosphaeris</taxon>
    </lineage>
</organism>
<evidence type="ECO:0000256" key="1">
    <source>
        <dbReference type="ARBA" id="ARBA00005466"/>
    </source>
</evidence>
<dbReference type="Proteomes" id="UP001172102">
    <property type="component" value="Unassembled WGS sequence"/>
</dbReference>
<feature type="domain" description="FAD-binding PCMH-type" evidence="4">
    <location>
        <begin position="148"/>
        <end position="329"/>
    </location>
</feature>
<dbReference type="GO" id="GO:0016491">
    <property type="term" value="F:oxidoreductase activity"/>
    <property type="evidence" value="ECO:0007669"/>
    <property type="project" value="UniProtKB-KW"/>
</dbReference>
<reference evidence="5" key="1">
    <citation type="submission" date="2023-06" db="EMBL/GenBank/DDBJ databases">
        <title>Genome-scale phylogeny and comparative genomics of the fungal order Sordariales.</title>
        <authorList>
            <consortium name="Lawrence Berkeley National Laboratory"/>
            <person name="Hensen N."/>
            <person name="Bonometti L."/>
            <person name="Westerberg I."/>
            <person name="Brannstrom I.O."/>
            <person name="Guillou S."/>
            <person name="Cros-Aarteil S."/>
            <person name="Calhoun S."/>
            <person name="Haridas S."/>
            <person name="Kuo A."/>
            <person name="Mondo S."/>
            <person name="Pangilinan J."/>
            <person name="Riley R."/>
            <person name="Labutti K."/>
            <person name="Andreopoulos B."/>
            <person name="Lipzen A."/>
            <person name="Chen C."/>
            <person name="Yanf M."/>
            <person name="Daum C."/>
            <person name="Ng V."/>
            <person name="Clum A."/>
            <person name="Steindorff A."/>
            <person name="Ohm R."/>
            <person name="Martin F."/>
            <person name="Silar P."/>
            <person name="Natvig D."/>
            <person name="Lalanne C."/>
            <person name="Gautier V."/>
            <person name="Ament-Velasquez S.L."/>
            <person name="Kruys A."/>
            <person name="Hutchinson M.I."/>
            <person name="Powell A.J."/>
            <person name="Barry K."/>
            <person name="Miller A.N."/>
            <person name="Grigoriev I.V."/>
            <person name="Debuchy R."/>
            <person name="Gladieux P."/>
            <person name="Thoren M.H."/>
            <person name="Johannesson H."/>
        </authorList>
    </citation>
    <scope>NUCLEOTIDE SEQUENCE</scope>
    <source>
        <strain evidence="5">SMH4607-1</strain>
    </source>
</reference>
<comment type="caution">
    <text evidence="5">The sequence shown here is derived from an EMBL/GenBank/DDBJ whole genome shotgun (WGS) entry which is preliminary data.</text>
</comment>
<dbReference type="PROSITE" id="PS51387">
    <property type="entry name" value="FAD_PCMH"/>
    <property type="match status" value="1"/>
</dbReference>
<proteinExistence type="inferred from homology"/>
<evidence type="ECO:0000313" key="6">
    <source>
        <dbReference type="Proteomes" id="UP001172102"/>
    </source>
</evidence>
<dbReference type="PANTHER" id="PTHR13878">
    <property type="entry name" value="GULONOLACTONE OXIDASE"/>
    <property type="match status" value="1"/>
</dbReference>
<gene>
    <name evidence="5" type="ORF">B0H67DRAFT_659260</name>
</gene>
<dbReference type="InterPro" id="IPR012951">
    <property type="entry name" value="BBE"/>
</dbReference>
<dbReference type="PANTHER" id="PTHR13878:SF91">
    <property type="entry name" value="FAD BINDING DOMAIN PROTEIN (AFU_ORTHOLOGUE AFUA_6G12070)-RELATED"/>
    <property type="match status" value="1"/>
</dbReference>
<keyword evidence="2" id="KW-0560">Oxidoreductase</keyword>
<keyword evidence="6" id="KW-1185">Reference proteome</keyword>
<feature type="signal peptide" evidence="3">
    <location>
        <begin position="1"/>
        <end position="22"/>
    </location>
</feature>
<evidence type="ECO:0000256" key="3">
    <source>
        <dbReference type="SAM" id="SignalP"/>
    </source>
</evidence>
<feature type="chain" id="PRO_5041380801" description="FAD-binding PCMH-type domain-containing protein" evidence="3">
    <location>
        <begin position="23"/>
        <end position="626"/>
    </location>
</feature>
<accession>A0AA40E2J8</accession>
<evidence type="ECO:0000259" key="4">
    <source>
        <dbReference type="PROSITE" id="PS51387"/>
    </source>
</evidence>
<sequence length="626" mass="66095">MQTLYHLLVSAILTWIVVTADSFSEHDVELTEREGSSLGSISFGDEGRHIQTGRLERCKAFPGDAAWPSQEEWNRLNTSLGGVLLNPLPPAAVCYQTSPVFDTAKCNFLLANASRTTFYLDDPVTILTQWPQGNTCLASRNPTGNCTQGGFPVYVVNATSVKHVQAAVNFARNTNVRLIIKNTGHESVGRSAGAGSLSIWTHYLKGFELLTDYKQPGGNYAGTAARVGAGLQVYEAFGHALASNVTLTAASCLTVGSYGGWIAGGGHSPLSSVYGLGVDQVLSLQVVTANGRAVTADPQTNRDLFFALRGGGGSTYGVITSAIVKAHPPINLTVASFTFTLGGGAAASTAPGPDPTITDKDAFWEGFNAVFAFGIPTVDAGGYLWTNGIRGSNTSFTMQARVQMPGMTPTRAAEFVQPLLKTLNDLGIPVAINTPTTQLYSAQSGGTGGGPGNGRFASRLFPRAAYEDPALFAAAMAAARAAVEDGYTFHGLNMAPTLQAAGFPGPTGVNPVWRDAVMHADVFDTVNMADITSGQFAAAKARLDRHMDALRAATPGGGAYMNEADLLEPEWQSAFFGTNYDELAKVKQARDPNQVFWAPATPGSEGWAVQGQTEIPTQNGRLCRAY</sequence>
<evidence type="ECO:0000313" key="5">
    <source>
        <dbReference type="EMBL" id="KAK0725614.1"/>
    </source>
</evidence>
<dbReference type="InterPro" id="IPR050432">
    <property type="entry name" value="FAD-linked_Oxidoreductases_BP"/>
</dbReference>
<dbReference type="SUPFAM" id="SSF56176">
    <property type="entry name" value="FAD-binding/transporter-associated domain-like"/>
    <property type="match status" value="1"/>
</dbReference>
<dbReference type="InterPro" id="IPR036318">
    <property type="entry name" value="FAD-bd_PCMH-like_sf"/>
</dbReference>
<protein>
    <recommendedName>
        <fullName evidence="4">FAD-binding PCMH-type domain-containing protein</fullName>
    </recommendedName>
</protein>
<dbReference type="Pfam" id="PF08031">
    <property type="entry name" value="BBE"/>
    <property type="match status" value="1"/>
</dbReference>
<dbReference type="AlphaFoldDB" id="A0AA40E2J8"/>
<dbReference type="InterPro" id="IPR016166">
    <property type="entry name" value="FAD-bd_PCMH"/>
</dbReference>
<dbReference type="InterPro" id="IPR016169">
    <property type="entry name" value="FAD-bd_PCMH_sub2"/>
</dbReference>
<evidence type="ECO:0000256" key="2">
    <source>
        <dbReference type="ARBA" id="ARBA00023002"/>
    </source>
</evidence>